<evidence type="ECO:0000256" key="1">
    <source>
        <dbReference type="SAM" id="MobiDB-lite"/>
    </source>
</evidence>
<proteinExistence type="predicted"/>
<keyword evidence="2" id="KW-0812">Transmembrane</keyword>
<sequence length="127" mass="13476">MTDHSDIPPTRTLKPMDPPPPSSRPSVAMLQGDIDSGRTGDKNPMFDPSGAPLGTDDEAAGTPPTPFRVAVARYYETVERWTGSTWKHGAAHHKWDGLPVGFIGFIVAVGVILTVGISMVRALTPGA</sequence>
<keyword evidence="4" id="KW-1185">Reference proteome</keyword>
<feature type="transmembrane region" description="Helical" evidence="2">
    <location>
        <begin position="102"/>
        <end position="123"/>
    </location>
</feature>
<dbReference type="Proteomes" id="UP000321085">
    <property type="component" value="Unassembled WGS sequence"/>
</dbReference>
<keyword evidence="2" id="KW-0472">Membrane</keyword>
<keyword evidence="2" id="KW-1133">Transmembrane helix</keyword>
<accession>A0A512C2P7</accession>
<dbReference type="RefSeq" id="WP_147023035.1">
    <property type="nucleotide sequence ID" value="NZ_BJYU01000200.1"/>
</dbReference>
<evidence type="ECO:0000256" key="2">
    <source>
        <dbReference type="SAM" id="Phobius"/>
    </source>
</evidence>
<gene>
    <name evidence="3" type="ORF">MAE02_61900</name>
</gene>
<reference evidence="3 4" key="1">
    <citation type="submission" date="2019-07" db="EMBL/GenBank/DDBJ databases">
        <title>Whole genome shotgun sequence of Microvirga aerophila NBRC 106136.</title>
        <authorList>
            <person name="Hosoyama A."/>
            <person name="Uohara A."/>
            <person name="Ohji S."/>
            <person name="Ichikawa N."/>
        </authorList>
    </citation>
    <scope>NUCLEOTIDE SEQUENCE [LARGE SCALE GENOMIC DNA]</scope>
    <source>
        <strain evidence="3 4">NBRC 106136</strain>
    </source>
</reference>
<organism evidence="3 4">
    <name type="scientific">Microvirga aerophila</name>
    <dbReference type="NCBI Taxonomy" id="670291"/>
    <lineage>
        <taxon>Bacteria</taxon>
        <taxon>Pseudomonadati</taxon>
        <taxon>Pseudomonadota</taxon>
        <taxon>Alphaproteobacteria</taxon>
        <taxon>Hyphomicrobiales</taxon>
        <taxon>Methylobacteriaceae</taxon>
        <taxon>Microvirga</taxon>
    </lineage>
</organism>
<name>A0A512C2P7_9HYPH</name>
<comment type="caution">
    <text evidence="3">The sequence shown here is derived from an EMBL/GenBank/DDBJ whole genome shotgun (WGS) entry which is preliminary data.</text>
</comment>
<protein>
    <submittedName>
        <fullName evidence="3">Uncharacterized protein</fullName>
    </submittedName>
</protein>
<dbReference type="AlphaFoldDB" id="A0A512C2P7"/>
<evidence type="ECO:0000313" key="4">
    <source>
        <dbReference type="Proteomes" id="UP000321085"/>
    </source>
</evidence>
<feature type="region of interest" description="Disordered" evidence="1">
    <location>
        <begin position="1"/>
        <end position="65"/>
    </location>
</feature>
<dbReference type="EMBL" id="BJYU01000200">
    <property type="protein sequence ID" value="GEO18494.1"/>
    <property type="molecule type" value="Genomic_DNA"/>
</dbReference>
<evidence type="ECO:0000313" key="3">
    <source>
        <dbReference type="EMBL" id="GEO18494.1"/>
    </source>
</evidence>